<dbReference type="GeneTree" id="ENSGT00390000000221"/>
<protein>
    <submittedName>
        <fullName evidence="10">Dickkopf WNT signaling pathway inhibitor 3a</fullName>
    </submittedName>
</protein>
<evidence type="ECO:0000256" key="4">
    <source>
        <dbReference type="ARBA" id="ARBA00022525"/>
    </source>
</evidence>
<evidence type="ECO:0000256" key="8">
    <source>
        <dbReference type="SAM" id="MobiDB-lite"/>
    </source>
</evidence>
<keyword evidence="4" id="KW-0964">Secreted</keyword>
<dbReference type="PANTHER" id="PTHR12113:SF8">
    <property type="entry name" value="DICKKOPF-RELATED PROTEIN 3"/>
    <property type="match status" value="1"/>
</dbReference>
<keyword evidence="6" id="KW-0732">Signal</keyword>
<feature type="compositionally biased region" description="Basic and acidic residues" evidence="8">
    <location>
        <begin position="86"/>
        <end position="95"/>
    </location>
</feature>
<reference evidence="10" key="3">
    <citation type="submission" date="2025-09" db="UniProtKB">
        <authorList>
            <consortium name="Ensembl"/>
        </authorList>
    </citation>
    <scope>IDENTIFICATION</scope>
</reference>
<dbReference type="GO" id="GO:0048019">
    <property type="term" value="F:receptor antagonist activity"/>
    <property type="evidence" value="ECO:0007669"/>
    <property type="project" value="TreeGrafter"/>
</dbReference>
<dbReference type="PANTHER" id="PTHR12113">
    <property type="entry name" value="DICKKOPF3-LIKE 3"/>
    <property type="match status" value="1"/>
</dbReference>
<dbReference type="Gene3D" id="2.10.80.10">
    <property type="entry name" value="Lipase, subunit A"/>
    <property type="match status" value="1"/>
</dbReference>
<proteinExistence type="inferred from homology"/>
<evidence type="ECO:0000256" key="6">
    <source>
        <dbReference type="ARBA" id="ARBA00022729"/>
    </source>
</evidence>
<dbReference type="InterPro" id="IPR006796">
    <property type="entry name" value="Dickkopf_N"/>
</dbReference>
<reference evidence="11" key="1">
    <citation type="submission" date="2018-06" db="EMBL/GenBank/DDBJ databases">
        <title>Genome assembly of Danube salmon.</title>
        <authorList>
            <person name="Macqueen D.J."/>
            <person name="Gundappa M.K."/>
        </authorList>
    </citation>
    <scope>NUCLEOTIDE SEQUENCE [LARGE SCALE GENOMIC DNA]</scope>
</reference>
<feature type="domain" description="Dickkopf N-terminal cysteine-rich" evidence="9">
    <location>
        <begin position="160"/>
        <end position="210"/>
    </location>
</feature>
<keyword evidence="5" id="KW-0879">Wnt signaling pathway</keyword>
<comment type="subcellular location">
    <subcellularLocation>
        <location evidence="1">Secreted</location>
    </subcellularLocation>
</comment>
<dbReference type="AlphaFoldDB" id="A0A4W5JZP8"/>
<dbReference type="GO" id="GO:0016055">
    <property type="term" value="P:Wnt signaling pathway"/>
    <property type="evidence" value="ECO:0007669"/>
    <property type="project" value="UniProtKB-KW"/>
</dbReference>
<keyword evidence="11" id="KW-1185">Reference proteome</keyword>
<name>A0A4W5JZP8_9TELE</name>
<keyword evidence="7" id="KW-1015">Disulfide bond</keyword>
<feature type="compositionally biased region" description="Basic and acidic residues" evidence="8">
    <location>
        <begin position="128"/>
        <end position="143"/>
    </location>
</feature>
<evidence type="ECO:0000256" key="5">
    <source>
        <dbReference type="ARBA" id="ARBA00022687"/>
    </source>
</evidence>
<dbReference type="CDD" id="cd23274">
    <property type="entry name" value="Dkk3_Cys2"/>
    <property type="match status" value="1"/>
</dbReference>
<reference evidence="10" key="2">
    <citation type="submission" date="2025-08" db="UniProtKB">
        <authorList>
            <consortium name="Ensembl"/>
        </authorList>
    </citation>
    <scope>IDENTIFICATION</scope>
</reference>
<feature type="region of interest" description="Disordered" evidence="8">
    <location>
        <begin position="86"/>
        <end position="150"/>
    </location>
</feature>
<dbReference type="FunFam" id="2.10.80.10:FF:000008">
    <property type="entry name" value="Dickkopf WNT-signaling pathway inhibitor 3a"/>
    <property type="match status" value="1"/>
</dbReference>
<evidence type="ECO:0000259" key="9">
    <source>
        <dbReference type="Pfam" id="PF04706"/>
    </source>
</evidence>
<dbReference type="Pfam" id="PF04706">
    <property type="entry name" value="Dickkopf_N"/>
    <property type="match status" value="1"/>
</dbReference>
<dbReference type="GO" id="GO:0039706">
    <property type="term" value="F:co-receptor binding"/>
    <property type="evidence" value="ECO:0007669"/>
    <property type="project" value="TreeGrafter"/>
</dbReference>
<dbReference type="Proteomes" id="UP000314982">
    <property type="component" value="Unassembled WGS sequence"/>
</dbReference>
<comment type="similarity">
    <text evidence="2">Belongs to the dickkopf family.</text>
</comment>
<dbReference type="GO" id="GO:0005615">
    <property type="term" value="C:extracellular space"/>
    <property type="evidence" value="ECO:0007669"/>
    <property type="project" value="TreeGrafter"/>
</dbReference>
<dbReference type="Ensembl" id="ENSHHUT00000005380.1">
    <property type="protein sequence ID" value="ENSHHUP00000005211.1"/>
    <property type="gene ID" value="ENSHHUG00000003242.1"/>
</dbReference>
<dbReference type="STRING" id="62062.ENSHHUP00000005211"/>
<evidence type="ECO:0000313" key="11">
    <source>
        <dbReference type="Proteomes" id="UP000314982"/>
    </source>
</evidence>
<evidence type="ECO:0000313" key="10">
    <source>
        <dbReference type="Ensembl" id="ENSHHUP00000005211.1"/>
    </source>
</evidence>
<dbReference type="InterPro" id="IPR039863">
    <property type="entry name" value="DKK1-4"/>
</dbReference>
<feature type="compositionally biased region" description="Polar residues" evidence="8">
    <location>
        <begin position="96"/>
        <end position="126"/>
    </location>
</feature>
<sequence>MRSGDVQRTSFILVPFRAAARMLYLSLLTLSLTSIHGILLPESARPVDLDINQVLEDNTAQGHTTLNDMSEEVEQLMEDTHNKQEDAVHQMDNESAKSSLHPNNLPSNDHNESTSESVVENQSIHTIETVHKETDNRTGETHTTRTIIQSSGKENNINHECIIDEDCEKGKYCRYETHRSKCLTCKALDVPCKKDEECCTGQLCVWGQCSQNATKGEAGSICQYQNDCSPDLCCAFHKALLFPVCTAKPIERERCHGSSNHLMELLSWDIEGQGPREHCPCAGVLQCQHLGRGSLCLKRQNSSEEDLTDTLYSEIDYIV</sequence>
<evidence type="ECO:0000256" key="1">
    <source>
        <dbReference type="ARBA" id="ARBA00004613"/>
    </source>
</evidence>
<dbReference type="InterPro" id="IPR047300">
    <property type="entry name" value="Dkk3_Cys2"/>
</dbReference>
<dbReference type="GO" id="GO:0090090">
    <property type="term" value="P:negative regulation of canonical Wnt signaling pathway"/>
    <property type="evidence" value="ECO:0007669"/>
    <property type="project" value="TreeGrafter"/>
</dbReference>
<accession>A0A4W5JZP8</accession>
<organism evidence="10 11">
    <name type="scientific">Hucho hucho</name>
    <name type="common">huchen</name>
    <dbReference type="NCBI Taxonomy" id="62062"/>
    <lineage>
        <taxon>Eukaryota</taxon>
        <taxon>Metazoa</taxon>
        <taxon>Chordata</taxon>
        <taxon>Craniata</taxon>
        <taxon>Vertebrata</taxon>
        <taxon>Euteleostomi</taxon>
        <taxon>Actinopterygii</taxon>
        <taxon>Neopterygii</taxon>
        <taxon>Teleostei</taxon>
        <taxon>Protacanthopterygii</taxon>
        <taxon>Salmoniformes</taxon>
        <taxon>Salmonidae</taxon>
        <taxon>Salmoninae</taxon>
        <taxon>Hucho</taxon>
    </lineage>
</organism>
<evidence type="ECO:0000256" key="2">
    <source>
        <dbReference type="ARBA" id="ARBA00010842"/>
    </source>
</evidence>
<evidence type="ECO:0000256" key="3">
    <source>
        <dbReference type="ARBA" id="ARBA00022473"/>
    </source>
</evidence>
<keyword evidence="3" id="KW-0217">Developmental protein</keyword>
<evidence type="ECO:0000256" key="7">
    <source>
        <dbReference type="ARBA" id="ARBA00023157"/>
    </source>
</evidence>